<dbReference type="Gene3D" id="1.10.260.40">
    <property type="entry name" value="lambda repressor-like DNA-binding domains"/>
    <property type="match status" value="1"/>
</dbReference>
<dbReference type="SUPFAM" id="SSF47413">
    <property type="entry name" value="lambda repressor-like DNA-binding domains"/>
    <property type="match status" value="1"/>
</dbReference>
<sequence>MSNYNKETLLRIGKLLKKHREERSFSQGDVATMTGLTITTIFSVEKGRGTSLSNFLLICQALGIQPRDIFVKDLVLTPPFEAPPGAGYRNETARKLDELVYSNFFDTPKRVSDVLRELEIDKKDSNKFSVYLTAYCKEGALEYVKEKNIKKYSRKKSGKAKIK</sequence>
<dbReference type="EMBL" id="FXAU01000003">
    <property type="protein sequence ID" value="SMG31221.1"/>
    <property type="molecule type" value="Genomic_DNA"/>
</dbReference>
<keyword evidence="3" id="KW-1185">Reference proteome</keyword>
<dbReference type="CDD" id="cd00093">
    <property type="entry name" value="HTH_XRE"/>
    <property type="match status" value="1"/>
</dbReference>
<keyword evidence="2" id="KW-0238">DNA-binding</keyword>
<name>A0A1X7JS57_9SPHI</name>
<dbReference type="Pfam" id="PF01381">
    <property type="entry name" value="HTH_3"/>
    <property type="match status" value="1"/>
</dbReference>
<dbReference type="InterPro" id="IPR001387">
    <property type="entry name" value="Cro/C1-type_HTH"/>
</dbReference>
<dbReference type="RefSeq" id="WP_159451833.1">
    <property type="nucleotide sequence ID" value="NZ_CP038029.1"/>
</dbReference>
<dbReference type="PROSITE" id="PS50943">
    <property type="entry name" value="HTH_CROC1"/>
    <property type="match status" value="1"/>
</dbReference>
<reference evidence="2 3" key="1">
    <citation type="submission" date="2017-04" db="EMBL/GenBank/DDBJ databases">
        <authorList>
            <person name="Afonso C.L."/>
            <person name="Miller P.J."/>
            <person name="Scott M.A."/>
            <person name="Spackman E."/>
            <person name="Goraichik I."/>
            <person name="Dimitrov K.M."/>
            <person name="Suarez D.L."/>
            <person name="Swayne D.E."/>
        </authorList>
    </citation>
    <scope>NUCLEOTIDE SEQUENCE [LARGE SCALE GENOMIC DNA]</scope>
    <source>
        <strain evidence="2 3">DSM 22418</strain>
    </source>
</reference>
<evidence type="ECO:0000259" key="1">
    <source>
        <dbReference type="PROSITE" id="PS50943"/>
    </source>
</evidence>
<dbReference type="InterPro" id="IPR010982">
    <property type="entry name" value="Lambda_DNA-bd_dom_sf"/>
</dbReference>
<feature type="domain" description="HTH cro/C1-type" evidence="1">
    <location>
        <begin position="16"/>
        <end position="69"/>
    </location>
</feature>
<dbReference type="OrthoDB" id="706235at2"/>
<protein>
    <submittedName>
        <fullName evidence="2">DNA-binding transcriptional regulator, XRE-family HTH domain</fullName>
    </submittedName>
</protein>
<proteinExistence type="predicted"/>
<organism evidence="2 3">
    <name type="scientific">Sphingobacterium psychroaquaticum</name>
    <dbReference type="NCBI Taxonomy" id="561061"/>
    <lineage>
        <taxon>Bacteria</taxon>
        <taxon>Pseudomonadati</taxon>
        <taxon>Bacteroidota</taxon>
        <taxon>Sphingobacteriia</taxon>
        <taxon>Sphingobacteriales</taxon>
        <taxon>Sphingobacteriaceae</taxon>
        <taxon>Sphingobacterium</taxon>
    </lineage>
</organism>
<dbReference type="GO" id="GO:0003677">
    <property type="term" value="F:DNA binding"/>
    <property type="evidence" value="ECO:0007669"/>
    <property type="project" value="UniProtKB-KW"/>
</dbReference>
<dbReference type="AlphaFoldDB" id="A0A1X7JS57"/>
<gene>
    <name evidence="2" type="ORF">SAMN05660862_2142</name>
</gene>
<dbReference type="Proteomes" id="UP000192980">
    <property type="component" value="Unassembled WGS sequence"/>
</dbReference>
<accession>A0A1X7JS57</accession>
<evidence type="ECO:0000313" key="3">
    <source>
        <dbReference type="Proteomes" id="UP000192980"/>
    </source>
</evidence>
<dbReference type="STRING" id="561061.SAMN05660862_2142"/>
<dbReference type="SMART" id="SM00530">
    <property type="entry name" value="HTH_XRE"/>
    <property type="match status" value="1"/>
</dbReference>
<evidence type="ECO:0000313" key="2">
    <source>
        <dbReference type="EMBL" id="SMG31221.1"/>
    </source>
</evidence>